<feature type="compositionally biased region" description="Polar residues" evidence="1">
    <location>
        <begin position="34"/>
        <end position="43"/>
    </location>
</feature>
<evidence type="ECO:0000256" key="2">
    <source>
        <dbReference type="SAM" id="Phobius"/>
    </source>
</evidence>
<evidence type="ECO:0000313" key="4">
    <source>
        <dbReference type="RefSeq" id="XP_004410338.1"/>
    </source>
</evidence>
<name>A0A2U3WMT5_ODORO</name>
<proteinExistence type="predicted"/>
<feature type="region of interest" description="Disordered" evidence="1">
    <location>
        <begin position="23"/>
        <end position="44"/>
    </location>
</feature>
<keyword evidence="2" id="KW-0472">Membrane</keyword>
<protein>
    <submittedName>
        <fullName evidence="4">Uncharacterized protein LOC101384927</fullName>
    </submittedName>
</protein>
<dbReference type="InParanoid" id="A0A2U3WMT5"/>
<dbReference type="AlphaFoldDB" id="A0A2U3WMT5"/>
<gene>
    <name evidence="4" type="primary">LOC101384927</name>
</gene>
<sequence length="190" mass="20897">MQGLMASSWRKFGHAGRGTYEWLTSEPSRPLPETQLQGTQQRSSTKDDVEPFLCILLPVTILLFLAFLLLFLYGHCKAPRPRGQVLSPDPPVRPAAGEATDFLPGFPQSSEQDFYSPLPWEAGLPPSYEEATRNRPGVEAVEAGRPREKGSPGQEGQIETAGGNHLKHSSPPLPEPTRHPAHSWMNGHQA</sequence>
<keyword evidence="2" id="KW-0812">Transmembrane</keyword>
<feature type="transmembrane region" description="Helical" evidence="2">
    <location>
        <begin position="52"/>
        <end position="73"/>
    </location>
</feature>
<accession>A0A2U3WMT5</accession>
<organism evidence="3 4">
    <name type="scientific">Odobenus rosmarus divergens</name>
    <name type="common">Pacific walrus</name>
    <dbReference type="NCBI Taxonomy" id="9708"/>
    <lineage>
        <taxon>Eukaryota</taxon>
        <taxon>Metazoa</taxon>
        <taxon>Chordata</taxon>
        <taxon>Craniata</taxon>
        <taxon>Vertebrata</taxon>
        <taxon>Euteleostomi</taxon>
        <taxon>Mammalia</taxon>
        <taxon>Eutheria</taxon>
        <taxon>Laurasiatheria</taxon>
        <taxon>Carnivora</taxon>
        <taxon>Caniformia</taxon>
        <taxon>Pinnipedia</taxon>
        <taxon>Odobenidae</taxon>
        <taxon>Odobenus</taxon>
    </lineage>
</organism>
<keyword evidence="3" id="KW-1185">Reference proteome</keyword>
<dbReference type="Proteomes" id="UP000245340">
    <property type="component" value="Unplaced"/>
</dbReference>
<evidence type="ECO:0000256" key="1">
    <source>
        <dbReference type="SAM" id="MobiDB-lite"/>
    </source>
</evidence>
<dbReference type="KEGG" id="oro:101384927"/>
<feature type="region of interest" description="Disordered" evidence="1">
    <location>
        <begin position="122"/>
        <end position="190"/>
    </location>
</feature>
<reference evidence="4" key="1">
    <citation type="submission" date="2025-08" db="UniProtKB">
        <authorList>
            <consortium name="RefSeq"/>
        </authorList>
    </citation>
    <scope>IDENTIFICATION</scope>
</reference>
<dbReference type="RefSeq" id="XP_004410338.1">
    <property type="nucleotide sequence ID" value="XM_004410281.1"/>
</dbReference>
<dbReference type="OrthoDB" id="8734319at2759"/>
<evidence type="ECO:0000313" key="3">
    <source>
        <dbReference type="Proteomes" id="UP000245340"/>
    </source>
</evidence>
<dbReference type="GeneID" id="101384927"/>
<keyword evidence="2" id="KW-1133">Transmembrane helix</keyword>